<dbReference type="CDD" id="cd05243">
    <property type="entry name" value="SDR_a5"/>
    <property type="match status" value="1"/>
</dbReference>
<dbReference type="EMBL" id="CADCWC010000319">
    <property type="protein sequence ID" value="CAA9544249.1"/>
    <property type="molecule type" value="Genomic_DNA"/>
</dbReference>
<accession>A0A6J4UAQ4</accession>
<dbReference type="AlphaFoldDB" id="A0A6J4UAQ4"/>
<evidence type="ECO:0000313" key="2">
    <source>
        <dbReference type="EMBL" id="CAA9544249.1"/>
    </source>
</evidence>
<feature type="domain" description="NAD(P)-binding" evidence="1">
    <location>
        <begin position="7"/>
        <end position="188"/>
    </location>
</feature>
<gene>
    <name evidence="2" type="ORF">AVDCRST_MAG79-2137</name>
</gene>
<dbReference type="PANTHER" id="PTHR15020">
    <property type="entry name" value="FLAVIN REDUCTASE-RELATED"/>
    <property type="match status" value="1"/>
</dbReference>
<dbReference type="InterPro" id="IPR036291">
    <property type="entry name" value="NAD(P)-bd_dom_sf"/>
</dbReference>
<reference evidence="2" key="1">
    <citation type="submission" date="2020-02" db="EMBL/GenBank/DDBJ databases">
        <authorList>
            <person name="Meier V. D."/>
        </authorList>
    </citation>
    <scope>NUCLEOTIDE SEQUENCE</scope>
    <source>
        <strain evidence="2">AVDCRST_MAG79</strain>
    </source>
</reference>
<proteinExistence type="predicted"/>
<dbReference type="Gene3D" id="3.40.50.720">
    <property type="entry name" value="NAD(P)-binding Rossmann-like Domain"/>
    <property type="match status" value="1"/>
</dbReference>
<evidence type="ECO:0000259" key="1">
    <source>
        <dbReference type="Pfam" id="PF13460"/>
    </source>
</evidence>
<dbReference type="SUPFAM" id="SSF51735">
    <property type="entry name" value="NAD(P)-binding Rossmann-fold domains"/>
    <property type="match status" value="1"/>
</dbReference>
<name>A0A6J4UAQ4_9ACTN</name>
<organism evidence="2">
    <name type="scientific">uncultured Thermoleophilia bacterium</name>
    <dbReference type="NCBI Taxonomy" id="1497501"/>
    <lineage>
        <taxon>Bacteria</taxon>
        <taxon>Bacillati</taxon>
        <taxon>Actinomycetota</taxon>
        <taxon>Thermoleophilia</taxon>
        <taxon>environmental samples</taxon>
    </lineage>
</organism>
<dbReference type="Pfam" id="PF13460">
    <property type="entry name" value="NAD_binding_10"/>
    <property type="match status" value="1"/>
</dbReference>
<protein>
    <submittedName>
        <fullName evidence="2">Oxidoreductase ylbE</fullName>
    </submittedName>
</protein>
<dbReference type="InterPro" id="IPR016040">
    <property type="entry name" value="NAD(P)-bd_dom"/>
</dbReference>
<sequence>MEIVVAGGHGKVGRRLLALLAREGHTARGLVRNPDHRADLEAVGAAVTLADLERDDLTDAVRGADAVVFAAGAGPGSGPERKRTVDLGGAVRLLAAARAAGVDRYVMVSSMGADRPPEGDDGMGPYLRAKAEADAAVIASDRSWTIVRPGGLTDDPGTGCVTVGRSVPRGSVSRDDVAAVLAAVLLEPATAGLTFELVAGETPVDRAVRELAGA</sequence>
<dbReference type="PANTHER" id="PTHR15020:SF50">
    <property type="entry name" value="UPF0659 PROTEIN YMR090W"/>
    <property type="match status" value="1"/>
</dbReference>